<dbReference type="GO" id="GO:0005811">
    <property type="term" value="C:lipid droplet"/>
    <property type="evidence" value="ECO:0007669"/>
    <property type="project" value="TreeGrafter"/>
</dbReference>
<evidence type="ECO:0000313" key="2">
    <source>
        <dbReference type="WBParaSite" id="Pan_g9498.t1"/>
    </source>
</evidence>
<organism evidence="1 2">
    <name type="scientific">Panagrellus redivivus</name>
    <name type="common">Microworm</name>
    <dbReference type="NCBI Taxonomy" id="6233"/>
    <lineage>
        <taxon>Eukaryota</taxon>
        <taxon>Metazoa</taxon>
        <taxon>Ecdysozoa</taxon>
        <taxon>Nematoda</taxon>
        <taxon>Chromadorea</taxon>
        <taxon>Rhabditida</taxon>
        <taxon>Tylenchina</taxon>
        <taxon>Panagrolaimomorpha</taxon>
        <taxon>Panagrolaimoidea</taxon>
        <taxon>Panagrolaimidae</taxon>
        <taxon>Panagrellus</taxon>
    </lineage>
</organism>
<name>A0A7E4WC38_PANRE</name>
<evidence type="ECO:0000313" key="1">
    <source>
        <dbReference type="Proteomes" id="UP000492821"/>
    </source>
</evidence>
<sequence length="258" mass="28454">MQILADIVMGKGYSFNSGTYQTLILGISEAKNDGLGKIRKAIMPEKLERSKFKPAKRGNLWWNAPLQTNALPFPGADRSVVQRSQYFDAVENKAHPVTVECYMSVASKLNAYLLMAWLVIFSTLVQYEFTRKLLQAYPGFCSGYLFKETGPTRQQAKEASFTYWVFGKGWTEEGANAATATPPTKTVVARCDGPDAGYIATAGCVLSSALTILLDSDKLPHEGGVFTTASAFKNTKIYERLAEHGITFRIDESVHPTL</sequence>
<accession>A0A7E4WC38</accession>
<dbReference type="WBParaSite" id="Pan_g9498.t1">
    <property type="protein sequence ID" value="Pan_g9498.t1"/>
    <property type="gene ID" value="Pan_g9498"/>
</dbReference>
<dbReference type="Proteomes" id="UP000492821">
    <property type="component" value="Unassembled WGS sequence"/>
</dbReference>
<keyword evidence="1" id="KW-1185">Reference proteome</keyword>
<reference evidence="2" key="2">
    <citation type="submission" date="2020-10" db="UniProtKB">
        <authorList>
            <consortium name="WormBaseParasite"/>
        </authorList>
    </citation>
    <scope>IDENTIFICATION</scope>
</reference>
<dbReference type="PANTHER" id="PTHR12286:SF5">
    <property type="entry name" value="SACCHAROPINE DEHYDROGENASE-LIKE OXIDOREDUCTASE"/>
    <property type="match status" value="1"/>
</dbReference>
<dbReference type="AlphaFoldDB" id="A0A7E4WC38"/>
<dbReference type="PANTHER" id="PTHR12286">
    <property type="entry name" value="SACCHAROPINE DEHYDROGENASE-LIKE OXIDOREDUCTASE"/>
    <property type="match status" value="1"/>
</dbReference>
<reference evidence="1" key="1">
    <citation type="journal article" date="2013" name="Genetics">
        <title>The draft genome and transcriptome of Panagrellus redivivus are shaped by the harsh demands of a free-living lifestyle.</title>
        <authorList>
            <person name="Srinivasan J."/>
            <person name="Dillman A.R."/>
            <person name="Macchietto M.G."/>
            <person name="Heikkinen L."/>
            <person name="Lakso M."/>
            <person name="Fracchia K.M."/>
            <person name="Antoshechkin I."/>
            <person name="Mortazavi A."/>
            <person name="Wong G."/>
            <person name="Sternberg P.W."/>
        </authorList>
    </citation>
    <scope>NUCLEOTIDE SEQUENCE [LARGE SCALE GENOMIC DNA]</scope>
    <source>
        <strain evidence="1">MT8872</strain>
    </source>
</reference>
<proteinExistence type="predicted"/>
<dbReference type="GO" id="GO:0009247">
    <property type="term" value="P:glycolipid biosynthetic process"/>
    <property type="evidence" value="ECO:0007669"/>
    <property type="project" value="TreeGrafter"/>
</dbReference>
<dbReference type="GO" id="GO:0005739">
    <property type="term" value="C:mitochondrion"/>
    <property type="evidence" value="ECO:0007669"/>
    <property type="project" value="TreeGrafter"/>
</dbReference>
<dbReference type="GO" id="GO:0005886">
    <property type="term" value="C:plasma membrane"/>
    <property type="evidence" value="ECO:0007669"/>
    <property type="project" value="TreeGrafter"/>
</dbReference>
<dbReference type="InterPro" id="IPR051276">
    <property type="entry name" value="Saccharopine_DH-like_oxidrdct"/>
</dbReference>
<protein>
    <submittedName>
        <fullName evidence="2">Sacchrp_dh_C domain-containing protein</fullName>
    </submittedName>
</protein>